<comment type="caution">
    <text evidence="1">The sequence shown here is derived from an EMBL/GenBank/DDBJ whole genome shotgun (WGS) entry which is preliminary data.</text>
</comment>
<reference evidence="1 2" key="1">
    <citation type="journal article" date="2020" name="BMC Genomics">
        <title>Intraspecific diversification of the crop wild relative Brassica cretica Lam. using demographic model selection.</title>
        <authorList>
            <person name="Kioukis A."/>
            <person name="Michalopoulou V.A."/>
            <person name="Briers L."/>
            <person name="Pirintsos S."/>
            <person name="Studholme D.J."/>
            <person name="Pavlidis P."/>
            <person name="Sarris P.F."/>
        </authorList>
    </citation>
    <scope>NUCLEOTIDE SEQUENCE [LARGE SCALE GENOMIC DNA]</scope>
    <source>
        <strain evidence="2">cv. PFS-1207/04</strain>
    </source>
</reference>
<sequence>MSVGHNWLVCKLHTAPTVDKKALPSSREEFQFSLMYKTWKSTGTRHYQSAPLGRMLTNAPVLHKACGNSIPFTVHGIANCPGSLFFFNVILIRNFTLAAHNILLMSSSFSHVSLKNIHNLFGFGSECIKTCNIYLWNLHSVGNRCSSIDRCWRLSIDVNIFLSIDGGNITSSDSDIIRVGWMWVFCCELVVLTALQDAVDSVGVIGRCSGDLVDRFGLGNVDRCLKSGVDRHQCDQPKLIKLSTSKSPSCSFSSFTTC</sequence>
<accession>A0ABQ7CR81</accession>
<evidence type="ECO:0000313" key="2">
    <source>
        <dbReference type="Proteomes" id="UP000266723"/>
    </source>
</evidence>
<protein>
    <submittedName>
        <fullName evidence="1">Uncharacterized protein</fullName>
    </submittedName>
</protein>
<proteinExistence type="predicted"/>
<dbReference type="Proteomes" id="UP000266723">
    <property type="component" value="Unassembled WGS sequence"/>
</dbReference>
<keyword evidence="2" id="KW-1185">Reference proteome</keyword>
<organism evidence="1 2">
    <name type="scientific">Brassica cretica</name>
    <name type="common">Mustard</name>
    <dbReference type="NCBI Taxonomy" id="69181"/>
    <lineage>
        <taxon>Eukaryota</taxon>
        <taxon>Viridiplantae</taxon>
        <taxon>Streptophyta</taxon>
        <taxon>Embryophyta</taxon>
        <taxon>Tracheophyta</taxon>
        <taxon>Spermatophyta</taxon>
        <taxon>Magnoliopsida</taxon>
        <taxon>eudicotyledons</taxon>
        <taxon>Gunneridae</taxon>
        <taxon>Pentapetalae</taxon>
        <taxon>rosids</taxon>
        <taxon>malvids</taxon>
        <taxon>Brassicales</taxon>
        <taxon>Brassicaceae</taxon>
        <taxon>Brassiceae</taxon>
        <taxon>Brassica</taxon>
    </lineage>
</organism>
<name>A0ABQ7CR81_BRACR</name>
<evidence type="ECO:0000313" key="1">
    <source>
        <dbReference type="EMBL" id="KAF3562542.1"/>
    </source>
</evidence>
<gene>
    <name evidence="1" type="ORF">DY000_02015844</name>
</gene>
<dbReference type="EMBL" id="QGKV02000759">
    <property type="protein sequence ID" value="KAF3562542.1"/>
    <property type="molecule type" value="Genomic_DNA"/>
</dbReference>